<evidence type="ECO:0000256" key="7">
    <source>
        <dbReference type="ARBA" id="ARBA00025705"/>
    </source>
</evidence>
<dbReference type="PANTHER" id="PTHR45790:SF3">
    <property type="entry name" value="S-ADENOSYL-L-METHIONINE-DEPENDENT UROPORPHYRINOGEN III METHYLTRANSFERASE, CHLOROPLASTIC"/>
    <property type="match status" value="1"/>
</dbReference>
<dbReference type="EMBL" id="DSBW01000092">
    <property type="protein sequence ID" value="HED30864.1"/>
    <property type="molecule type" value="Genomic_DNA"/>
</dbReference>
<dbReference type="Gene3D" id="3.40.1010.10">
    <property type="entry name" value="Cobalt-precorrin-4 Transmethylase, Domain 1"/>
    <property type="match status" value="1"/>
</dbReference>
<organism evidence="9">
    <name type="scientific">Prosthecochloris aestuarii</name>
    <dbReference type="NCBI Taxonomy" id="1102"/>
    <lineage>
        <taxon>Bacteria</taxon>
        <taxon>Pseudomonadati</taxon>
        <taxon>Chlorobiota</taxon>
        <taxon>Chlorobiia</taxon>
        <taxon>Chlorobiales</taxon>
        <taxon>Chlorobiaceae</taxon>
        <taxon>Prosthecochloris</taxon>
    </lineage>
</organism>
<dbReference type="InterPro" id="IPR035996">
    <property type="entry name" value="4pyrrol_Methylase_sf"/>
</dbReference>
<name>A0A831WV56_PROAE</name>
<evidence type="ECO:0000259" key="8">
    <source>
        <dbReference type="Pfam" id="PF00590"/>
    </source>
</evidence>
<dbReference type="Pfam" id="PF00590">
    <property type="entry name" value="TP_methylase"/>
    <property type="match status" value="1"/>
</dbReference>
<keyword evidence="6" id="KW-0627">Porphyrin biosynthesis</keyword>
<dbReference type="AlphaFoldDB" id="A0A831WV56"/>
<comment type="pathway">
    <text evidence="7">Porphyrin-containing compound metabolism; siroheme biosynthesis; precorrin-2 from uroporphyrinogen III: step 1/1.</text>
</comment>
<protein>
    <recommendedName>
        <fullName evidence="2">uroporphyrinogen-III C-methyltransferase</fullName>
        <ecNumber evidence="2">2.1.1.107</ecNumber>
    </recommendedName>
</protein>
<evidence type="ECO:0000256" key="4">
    <source>
        <dbReference type="ARBA" id="ARBA00022679"/>
    </source>
</evidence>
<dbReference type="NCBIfam" id="NF004790">
    <property type="entry name" value="PRK06136.1"/>
    <property type="match status" value="1"/>
</dbReference>
<comment type="caution">
    <text evidence="9">The sequence shown here is derived from an EMBL/GenBank/DDBJ whole genome shotgun (WGS) entry which is preliminary data.</text>
</comment>
<dbReference type="SUPFAM" id="SSF53790">
    <property type="entry name" value="Tetrapyrrole methylase"/>
    <property type="match status" value="1"/>
</dbReference>
<evidence type="ECO:0000256" key="3">
    <source>
        <dbReference type="ARBA" id="ARBA00022603"/>
    </source>
</evidence>
<dbReference type="Gene3D" id="3.30.950.10">
    <property type="entry name" value="Methyltransferase, Cobalt-precorrin-4 Transmethylase, Domain 2"/>
    <property type="match status" value="1"/>
</dbReference>
<keyword evidence="4 9" id="KW-0808">Transferase</keyword>
<dbReference type="EC" id="2.1.1.107" evidence="2"/>
<keyword evidence="5" id="KW-0949">S-adenosyl-L-methionine</keyword>
<gene>
    <name evidence="9" type="primary">cobA</name>
    <name evidence="9" type="ORF">ENN50_04100</name>
</gene>
<evidence type="ECO:0000256" key="6">
    <source>
        <dbReference type="ARBA" id="ARBA00023244"/>
    </source>
</evidence>
<dbReference type="GO" id="GO:0032259">
    <property type="term" value="P:methylation"/>
    <property type="evidence" value="ECO:0007669"/>
    <property type="project" value="UniProtKB-KW"/>
</dbReference>
<dbReference type="NCBIfam" id="TIGR01469">
    <property type="entry name" value="cobA_cysG_Cterm"/>
    <property type="match status" value="1"/>
</dbReference>
<dbReference type="PANTHER" id="PTHR45790">
    <property type="entry name" value="SIROHEME SYNTHASE-RELATED"/>
    <property type="match status" value="1"/>
</dbReference>
<dbReference type="InterPro" id="IPR014776">
    <property type="entry name" value="4pyrrole_Mease_sub2"/>
</dbReference>
<evidence type="ECO:0000313" key="9">
    <source>
        <dbReference type="EMBL" id="HED30864.1"/>
    </source>
</evidence>
<feature type="domain" description="Tetrapyrrole methylase" evidence="8">
    <location>
        <begin position="8"/>
        <end position="221"/>
    </location>
</feature>
<dbReference type="Proteomes" id="UP000886335">
    <property type="component" value="Unassembled WGS sequence"/>
</dbReference>
<dbReference type="InterPro" id="IPR014777">
    <property type="entry name" value="4pyrrole_Mease_sub1"/>
</dbReference>
<dbReference type="InterPro" id="IPR000878">
    <property type="entry name" value="4pyrrol_Mease"/>
</dbReference>
<dbReference type="GO" id="GO:0019354">
    <property type="term" value="P:siroheme biosynthetic process"/>
    <property type="evidence" value="ECO:0007669"/>
    <property type="project" value="InterPro"/>
</dbReference>
<reference evidence="9" key="1">
    <citation type="journal article" date="2020" name="mSystems">
        <title>Genome- and Community-Level Interaction Insights into Carbon Utilization and Element Cycling Functions of Hydrothermarchaeota in Hydrothermal Sediment.</title>
        <authorList>
            <person name="Zhou Z."/>
            <person name="Liu Y."/>
            <person name="Xu W."/>
            <person name="Pan J."/>
            <person name="Luo Z.H."/>
            <person name="Li M."/>
        </authorList>
    </citation>
    <scope>NUCLEOTIDE SEQUENCE [LARGE SCALE GENOMIC DNA]</scope>
    <source>
        <strain evidence="9">SpSt-1181</strain>
    </source>
</reference>
<dbReference type="GO" id="GO:0004851">
    <property type="term" value="F:uroporphyrin-III C-methyltransferase activity"/>
    <property type="evidence" value="ECO:0007669"/>
    <property type="project" value="UniProtKB-EC"/>
</dbReference>
<evidence type="ECO:0000256" key="2">
    <source>
        <dbReference type="ARBA" id="ARBA00012162"/>
    </source>
</evidence>
<dbReference type="FunFam" id="3.40.1010.10:FF:000001">
    <property type="entry name" value="Siroheme synthase"/>
    <property type="match status" value="1"/>
</dbReference>
<comment type="similarity">
    <text evidence="1">Belongs to the precorrin methyltransferase family.</text>
</comment>
<evidence type="ECO:0000256" key="1">
    <source>
        <dbReference type="ARBA" id="ARBA00005879"/>
    </source>
</evidence>
<proteinExistence type="inferred from homology"/>
<dbReference type="InterPro" id="IPR006366">
    <property type="entry name" value="CobA/CysG_C"/>
</dbReference>
<keyword evidence="3 9" id="KW-0489">Methyltransferase</keyword>
<sequence length="251" mass="26749">MDANKGCVVIAGAGPGDPELLTVKTAKRLQNADAVLYDSLVSADILALAPGRADMVHVGKRCGDGKDQTERQDAINELMLDYARKGVLCIRLKAGDPFVFGRGVEEVRFLLEHDVDVEVIPGISAGIAAANLFHVPITERYRTSSVVFSAGHTSTCSLDEFDAVVALLRQGSPLVLYMGLKNFDIIAERLLEAGFPPDFPVCAASRVSMPDQQLVCATLGTFRALTAISPPSSPVVFLMGEHAVPVTADIL</sequence>
<dbReference type="CDD" id="cd11642">
    <property type="entry name" value="SUMT"/>
    <property type="match status" value="1"/>
</dbReference>
<accession>A0A831WV56</accession>
<dbReference type="InterPro" id="IPR050161">
    <property type="entry name" value="Siro_Cobalamin_biosynth"/>
</dbReference>
<evidence type="ECO:0000256" key="5">
    <source>
        <dbReference type="ARBA" id="ARBA00022691"/>
    </source>
</evidence>